<evidence type="ECO:0000313" key="3">
    <source>
        <dbReference type="EMBL" id="EEG33520.1"/>
    </source>
</evidence>
<feature type="compositionally biased region" description="Polar residues" evidence="1">
    <location>
        <begin position="36"/>
        <end position="51"/>
    </location>
</feature>
<dbReference type="RefSeq" id="WP_003680656.1">
    <property type="nucleotide sequence ID" value="NZ_ACEN01000065.1"/>
</dbReference>
<feature type="chain" id="PRO_5002896238" evidence="2">
    <location>
        <begin position="19"/>
        <end position="203"/>
    </location>
</feature>
<proteinExistence type="predicted"/>
<dbReference type="EMBL" id="ACEN01000065">
    <property type="protein sequence ID" value="EEG33520.1"/>
    <property type="molecule type" value="Genomic_DNA"/>
</dbReference>
<dbReference type="AlphaFoldDB" id="C0EN79"/>
<evidence type="ECO:0000256" key="2">
    <source>
        <dbReference type="SAM" id="SignalP"/>
    </source>
</evidence>
<reference evidence="3 4" key="1">
    <citation type="submission" date="2009-01" db="EMBL/GenBank/DDBJ databases">
        <authorList>
            <person name="Fulton L."/>
            <person name="Clifton S."/>
            <person name="Chinwalla A.T."/>
            <person name="Mitreva M."/>
            <person name="Sodergren E."/>
            <person name="Weinstock G."/>
            <person name="Clifton S."/>
            <person name="Dooling D.J."/>
            <person name="Fulton B."/>
            <person name="Minx P."/>
            <person name="Pepin K.H."/>
            <person name="Johnson M."/>
            <person name="Bhonagiri V."/>
            <person name="Nash W.E."/>
            <person name="Mardis E.R."/>
            <person name="Wilson R.K."/>
        </authorList>
    </citation>
    <scope>NUCLEOTIDE SEQUENCE [LARGE SCALE GENOMIC DNA]</scope>
    <source>
        <strain evidence="3 4">NRL30031/H210</strain>
    </source>
</reference>
<evidence type="ECO:0000313" key="4">
    <source>
        <dbReference type="Proteomes" id="UP000004457"/>
    </source>
</evidence>
<dbReference type="eggNOG" id="COG3064">
    <property type="taxonomic scope" value="Bacteria"/>
</dbReference>
<name>C0EN79_NEIFL</name>
<dbReference type="Proteomes" id="UP000004457">
    <property type="component" value="Unassembled WGS sequence"/>
</dbReference>
<feature type="region of interest" description="Disordered" evidence="1">
    <location>
        <begin position="25"/>
        <end position="71"/>
    </location>
</feature>
<dbReference type="GeneID" id="49972119"/>
<comment type="caution">
    <text evidence="3">The sequence shown here is derived from an EMBL/GenBank/DDBJ whole genome shotgun (WGS) entry which is preliminary data.</text>
</comment>
<protein>
    <submittedName>
        <fullName evidence="3">Uncharacterized protein</fullName>
    </submittedName>
</protein>
<keyword evidence="2" id="KW-0732">Signal</keyword>
<keyword evidence="4" id="KW-1185">Reference proteome</keyword>
<accession>C0EN79</accession>
<sequence length="203" mass="22671">MKWVAIALGGLFVIGLFAGNSHQVNNNQQGNGSQQDNTAVQKESVSNGENTTDAKVEKEQSNWNYGENKDEMRNQTSHWASIQSENTTEFDFPYNGGSKLEIRIRKNPEYGNDVIIGISKGQFTCGLGCKMKVKFDDGDIQTFNMVGSDAGNHDIIFINGSKSVTNFTKNLKKSKKAIIEVEFFQAGARQFKFDVSGLKWEYF</sequence>
<feature type="compositionally biased region" description="Low complexity" evidence="1">
    <location>
        <begin position="25"/>
        <end position="35"/>
    </location>
</feature>
<gene>
    <name evidence="3" type="ORF">NEIFLAOT_01412</name>
</gene>
<evidence type="ECO:0000256" key="1">
    <source>
        <dbReference type="SAM" id="MobiDB-lite"/>
    </source>
</evidence>
<organism evidence="3 4">
    <name type="scientific">Neisseria flavescens NRL30031/H210</name>
    <dbReference type="NCBI Taxonomy" id="546264"/>
    <lineage>
        <taxon>Bacteria</taxon>
        <taxon>Pseudomonadati</taxon>
        <taxon>Pseudomonadota</taxon>
        <taxon>Betaproteobacteria</taxon>
        <taxon>Neisseriales</taxon>
        <taxon>Neisseriaceae</taxon>
        <taxon>Neisseria</taxon>
    </lineage>
</organism>
<feature type="signal peptide" evidence="2">
    <location>
        <begin position="1"/>
        <end position="18"/>
    </location>
</feature>